<proteinExistence type="predicted"/>
<protein>
    <submittedName>
        <fullName evidence="1">Uncharacterized protein</fullName>
    </submittedName>
</protein>
<evidence type="ECO:0000313" key="1">
    <source>
        <dbReference type="EMBL" id="GAG56409.1"/>
    </source>
</evidence>
<organism evidence="1">
    <name type="scientific">marine sediment metagenome</name>
    <dbReference type="NCBI Taxonomy" id="412755"/>
    <lineage>
        <taxon>unclassified sequences</taxon>
        <taxon>metagenomes</taxon>
        <taxon>ecological metagenomes</taxon>
    </lineage>
</organism>
<feature type="non-terminal residue" evidence="1">
    <location>
        <position position="1"/>
    </location>
</feature>
<sequence>HRLEAYDPQHDLTLTQFHDNDIGDQLGFADPKSLPH</sequence>
<accession>X0YJX3</accession>
<comment type="caution">
    <text evidence="1">The sequence shown here is derived from an EMBL/GenBank/DDBJ whole genome shotgun (WGS) entry which is preliminary data.</text>
</comment>
<dbReference type="AlphaFoldDB" id="X0YJX3"/>
<dbReference type="EMBL" id="BART01000786">
    <property type="protein sequence ID" value="GAG56409.1"/>
    <property type="molecule type" value="Genomic_DNA"/>
</dbReference>
<name>X0YJX3_9ZZZZ</name>
<gene>
    <name evidence="1" type="ORF">S01H4_03263</name>
</gene>
<reference evidence="1" key="1">
    <citation type="journal article" date="2014" name="Front. Microbiol.">
        <title>High frequency of phylogenetically diverse reductive dehalogenase-homologous genes in deep subseafloor sedimentary metagenomes.</title>
        <authorList>
            <person name="Kawai M."/>
            <person name="Futagami T."/>
            <person name="Toyoda A."/>
            <person name="Takaki Y."/>
            <person name="Nishi S."/>
            <person name="Hori S."/>
            <person name="Arai W."/>
            <person name="Tsubouchi T."/>
            <person name="Morono Y."/>
            <person name="Uchiyama I."/>
            <person name="Ito T."/>
            <person name="Fujiyama A."/>
            <person name="Inagaki F."/>
            <person name="Takami H."/>
        </authorList>
    </citation>
    <scope>NUCLEOTIDE SEQUENCE</scope>
    <source>
        <strain evidence="1">Expedition CK06-06</strain>
    </source>
</reference>